<evidence type="ECO:0000313" key="5">
    <source>
        <dbReference type="EMBL" id="DAD47671.1"/>
    </source>
</evidence>
<dbReference type="GO" id="GO:0003735">
    <property type="term" value="F:structural constituent of ribosome"/>
    <property type="evidence" value="ECO:0007669"/>
    <property type="project" value="InterPro"/>
</dbReference>
<dbReference type="Gene3D" id="3.30.1550.10">
    <property type="entry name" value="Ribosomal protein L11/L12, N-terminal domain"/>
    <property type="match status" value="1"/>
</dbReference>
<evidence type="ECO:0000256" key="2">
    <source>
        <dbReference type="ARBA" id="ARBA00022980"/>
    </source>
</evidence>
<proteinExistence type="inferred from homology"/>
<dbReference type="PANTHER" id="PTHR11661">
    <property type="entry name" value="60S RIBOSOMAL PROTEIN L12"/>
    <property type="match status" value="1"/>
</dbReference>
<evidence type="ECO:0000259" key="4">
    <source>
        <dbReference type="Pfam" id="PF03946"/>
    </source>
</evidence>
<dbReference type="InterPro" id="IPR000911">
    <property type="entry name" value="Ribosomal_uL11"/>
</dbReference>
<dbReference type="SUPFAM" id="SSF54747">
    <property type="entry name" value="Ribosomal L11/L12e N-terminal domain"/>
    <property type="match status" value="1"/>
</dbReference>
<dbReference type="AlphaFoldDB" id="A0A822ZVW7"/>
<reference evidence="5 6" key="1">
    <citation type="journal article" date="2020" name="Mol. Biol. Evol.">
        <title>Distinct Expression and Methylation Patterns for Genes with Different Fates following a Single Whole-Genome Duplication in Flowering Plants.</title>
        <authorList>
            <person name="Shi T."/>
            <person name="Rahmani R.S."/>
            <person name="Gugger P.F."/>
            <person name="Wang M."/>
            <person name="Li H."/>
            <person name="Zhang Y."/>
            <person name="Li Z."/>
            <person name="Wang Q."/>
            <person name="Van de Peer Y."/>
            <person name="Marchal K."/>
            <person name="Chen J."/>
        </authorList>
    </citation>
    <scope>NUCLEOTIDE SEQUENCE [LARGE SCALE GENOMIC DNA]</scope>
    <source>
        <tissue evidence="5">Leaf</tissue>
    </source>
</reference>
<feature type="domain" description="Large ribosomal subunit protein uL11 N-terminal" evidence="4">
    <location>
        <begin position="13"/>
        <end position="63"/>
    </location>
</feature>
<dbReference type="GO" id="GO:1990904">
    <property type="term" value="C:ribonucleoprotein complex"/>
    <property type="evidence" value="ECO:0007669"/>
    <property type="project" value="UniProtKB-KW"/>
</dbReference>
<evidence type="ECO:0000313" key="6">
    <source>
        <dbReference type="Proteomes" id="UP000607653"/>
    </source>
</evidence>
<keyword evidence="6" id="KW-1185">Reference proteome</keyword>
<dbReference type="GO" id="GO:0006412">
    <property type="term" value="P:translation"/>
    <property type="evidence" value="ECO:0007669"/>
    <property type="project" value="InterPro"/>
</dbReference>
<keyword evidence="3" id="KW-0687">Ribonucleoprotein</keyword>
<evidence type="ECO:0000256" key="3">
    <source>
        <dbReference type="ARBA" id="ARBA00023274"/>
    </source>
</evidence>
<dbReference type="EMBL" id="DUZY01000008">
    <property type="protein sequence ID" value="DAD47671.1"/>
    <property type="molecule type" value="Genomic_DNA"/>
</dbReference>
<gene>
    <name evidence="5" type="ORF">HUJ06_017608</name>
</gene>
<dbReference type="GO" id="GO:0005840">
    <property type="term" value="C:ribosome"/>
    <property type="evidence" value="ECO:0007669"/>
    <property type="project" value="UniProtKB-KW"/>
</dbReference>
<name>A0A822ZVW7_NELNU</name>
<dbReference type="InterPro" id="IPR020784">
    <property type="entry name" value="Ribosomal_uL11_N"/>
</dbReference>
<keyword evidence="2" id="KW-0689">Ribosomal protein</keyword>
<dbReference type="PANTHER" id="PTHR11661:SF2">
    <property type="entry name" value="LARGE RIBOSOMAL SUBUNIT PROTEIN UL11"/>
    <property type="match status" value="1"/>
</dbReference>
<protein>
    <recommendedName>
        <fullName evidence="4">Large ribosomal subunit protein uL11 N-terminal domain-containing protein</fullName>
    </recommendedName>
</protein>
<dbReference type="InterPro" id="IPR036796">
    <property type="entry name" value="Ribosomal_uL11_N_sf"/>
</dbReference>
<dbReference type="Pfam" id="PF03946">
    <property type="entry name" value="Ribosomal_L11_N"/>
    <property type="match status" value="1"/>
</dbReference>
<sequence>MPPKFDPTQVIDVYVRITGSEFSNASSLALKIGPLGLSPKKVEEDIAKDTTKEWKGLRAKVLVVSSAVALAIKALKELEHGLTRYHLRRPISDGISLES</sequence>
<evidence type="ECO:0000256" key="1">
    <source>
        <dbReference type="ARBA" id="ARBA00010537"/>
    </source>
</evidence>
<comment type="similarity">
    <text evidence="1">Belongs to the universal ribosomal protein uL11 family.</text>
</comment>
<dbReference type="Proteomes" id="UP000607653">
    <property type="component" value="Unassembled WGS sequence"/>
</dbReference>
<comment type="caution">
    <text evidence="5">The sequence shown here is derived from an EMBL/GenBank/DDBJ whole genome shotgun (WGS) entry which is preliminary data.</text>
</comment>
<accession>A0A822ZVW7</accession>
<organism evidence="5 6">
    <name type="scientific">Nelumbo nucifera</name>
    <name type="common">Sacred lotus</name>
    <dbReference type="NCBI Taxonomy" id="4432"/>
    <lineage>
        <taxon>Eukaryota</taxon>
        <taxon>Viridiplantae</taxon>
        <taxon>Streptophyta</taxon>
        <taxon>Embryophyta</taxon>
        <taxon>Tracheophyta</taxon>
        <taxon>Spermatophyta</taxon>
        <taxon>Magnoliopsida</taxon>
        <taxon>Proteales</taxon>
        <taxon>Nelumbonaceae</taxon>
        <taxon>Nelumbo</taxon>
    </lineage>
</organism>